<comment type="caution">
    <text evidence="1">The sequence shown here is derived from an EMBL/GenBank/DDBJ whole genome shotgun (WGS) entry which is preliminary data.</text>
</comment>
<proteinExistence type="predicted"/>
<dbReference type="OrthoDB" id="9984351at2759"/>
<evidence type="ECO:0000313" key="3">
    <source>
        <dbReference type="Proteomes" id="UP000663845"/>
    </source>
</evidence>
<protein>
    <submittedName>
        <fullName evidence="1">Uncharacterized protein</fullName>
    </submittedName>
</protein>
<dbReference type="Proteomes" id="UP000663891">
    <property type="component" value="Unassembled WGS sequence"/>
</dbReference>
<gene>
    <name evidence="1" type="ORF">JYZ213_LOCUS13045</name>
    <name evidence="2" type="ORF">VCS650_LOCUS13698</name>
</gene>
<reference evidence="1" key="1">
    <citation type="submission" date="2021-02" db="EMBL/GenBank/DDBJ databases">
        <authorList>
            <person name="Nowell W R."/>
        </authorList>
    </citation>
    <scope>NUCLEOTIDE SEQUENCE</scope>
</reference>
<accession>A0A814CM96</accession>
<sequence length="630" mass="74011">MSEVVEIDSFYGLIEEIKDMVETLNKLKSRIELRLHENSSRNCTQHVCLIREFLDIRKSVKTICDALIDHRLSEPSITVSYIWCLIESYSTSPEAVREGTHLLDRFFKLKMHSMIKPTSYYDTIVAYVKWQNETVQYFVNEFKKKPKTERLNEIEQLWNWNYRTNEGIFFGGAARPLHLKKVTEFASIMSIYYDRLWPLYKENRSTLVDALNTLLHEESRIYWPDYEIFPCTASTTIMDKCLQYFFFKNRHNTWFINSSASDYIPFVNSAREIFAEKFNGSNMNLPNQHNTEWILKNLKQRCLNIYNQNNNNNGIDPIIIILLTSKNRYGERIDVDSIHLELSQYFSTIVTIVDGCQDGQAFTNVDIVIYSKRFMQTGAIGLVNRTFLEKNPPLHKKLSLCTNFPIGILAQIYININMMNNNIAHGVEDLVNSSWWHFSECPIRYELHSVIDDSYIQQDRMEYIRSPIRYSFTKDLNGTILMLTTNNNGHVILPKLWALLKKQGHSADCFVMDNPYLKSNNGIRSDKVRELISEKFISELRQLETLSSDYLVWPLVPYWVSESNDISVEQLNQHFEICRDYHCYLRISLGRCSYPGKLKRFIEHIDNIFERNELDVSDDVIGKHSSQWPT</sequence>
<dbReference type="AlphaFoldDB" id="A0A814CM96"/>
<dbReference type="Proteomes" id="UP000663845">
    <property type="component" value="Unassembled WGS sequence"/>
</dbReference>
<name>A0A814CM96_9BILA</name>
<evidence type="ECO:0000313" key="1">
    <source>
        <dbReference type="EMBL" id="CAF0946526.1"/>
    </source>
</evidence>
<organism evidence="1 3">
    <name type="scientific">Adineta steineri</name>
    <dbReference type="NCBI Taxonomy" id="433720"/>
    <lineage>
        <taxon>Eukaryota</taxon>
        <taxon>Metazoa</taxon>
        <taxon>Spiralia</taxon>
        <taxon>Gnathifera</taxon>
        <taxon>Rotifera</taxon>
        <taxon>Eurotatoria</taxon>
        <taxon>Bdelloidea</taxon>
        <taxon>Adinetida</taxon>
        <taxon>Adinetidae</taxon>
        <taxon>Adineta</taxon>
    </lineage>
</organism>
<evidence type="ECO:0000313" key="2">
    <source>
        <dbReference type="EMBL" id="CAF0981579.1"/>
    </source>
</evidence>
<dbReference type="EMBL" id="CAJNOG010000103">
    <property type="protein sequence ID" value="CAF0946526.1"/>
    <property type="molecule type" value="Genomic_DNA"/>
</dbReference>
<dbReference type="EMBL" id="CAJNON010000111">
    <property type="protein sequence ID" value="CAF0981579.1"/>
    <property type="molecule type" value="Genomic_DNA"/>
</dbReference>